<dbReference type="Pfam" id="PF02873">
    <property type="entry name" value="MurB_C"/>
    <property type="match status" value="1"/>
</dbReference>
<comment type="subcellular location">
    <subcellularLocation>
        <location evidence="3 17">Cytoplasm</location>
    </subcellularLocation>
</comment>
<dbReference type="AlphaFoldDB" id="A0A3M2KZU9"/>
<proteinExistence type="inferred from homology"/>
<evidence type="ECO:0000256" key="14">
    <source>
        <dbReference type="ARBA" id="ARBA00023306"/>
    </source>
</evidence>
<evidence type="ECO:0000256" key="6">
    <source>
        <dbReference type="ARBA" id="ARBA00022490"/>
    </source>
</evidence>
<keyword evidence="12 17" id="KW-0573">Peptidoglycan synthesis</keyword>
<evidence type="ECO:0000256" key="16">
    <source>
        <dbReference type="ARBA" id="ARBA00048914"/>
    </source>
</evidence>
<dbReference type="GO" id="GO:0051301">
    <property type="term" value="P:cell division"/>
    <property type="evidence" value="ECO:0007669"/>
    <property type="project" value="UniProtKB-KW"/>
</dbReference>
<dbReference type="NCBIfam" id="NF010478">
    <property type="entry name" value="PRK13903.1"/>
    <property type="match status" value="1"/>
</dbReference>
<evidence type="ECO:0000256" key="3">
    <source>
        <dbReference type="ARBA" id="ARBA00004496"/>
    </source>
</evidence>
<evidence type="ECO:0000256" key="15">
    <source>
        <dbReference type="ARBA" id="ARBA00023316"/>
    </source>
</evidence>
<evidence type="ECO:0000256" key="8">
    <source>
        <dbReference type="ARBA" id="ARBA00022630"/>
    </source>
</evidence>
<dbReference type="Gene3D" id="3.30.43.10">
    <property type="entry name" value="Uridine Diphospho-n-acetylenolpyruvylglucosamine Reductase, domain 2"/>
    <property type="match status" value="1"/>
</dbReference>
<evidence type="ECO:0000313" key="20">
    <source>
        <dbReference type="Proteomes" id="UP000279275"/>
    </source>
</evidence>
<comment type="function">
    <text evidence="2 17">Cell wall formation.</text>
</comment>
<dbReference type="InterPro" id="IPR036318">
    <property type="entry name" value="FAD-bd_PCMH-like_sf"/>
</dbReference>
<comment type="caution">
    <text evidence="19">The sequence shown here is derived from an EMBL/GenBank/DDBJ whole genome shotgun (WGS) entry which is preliminary data.</text>
</comment>
<accession>A0A3M2KZU9</accession>
<evidence type="ECO:0000256" key="13">
    <source>
        <dbReference type="ARBA" id="ARBA00023002"/>
    </source>
</evidence>
<dbReference type="Pfam" id="PF01565">
    <property type="entry name" value="FAD_binding_4"/>
    <property type="match status" value="1"/>
</dbReference>
<sequence>MPGVSPWWNTLPFVLVRTSATVPFDELSDLLASTGARLRPGQPLAELTTLRVGGPAVVAECRTTDALVATVGALDTAGIPVLLLAGGSNLLISDDGFPGVVVRIAAAGVELGTDSVCAEAGAVWDEVVAATVSAGLGGLECLSGIPGSAGATPVQNVGAYGVEVAQLLRRVRILDRSSGAIDWVLPEDLGFGYRTSVLKHSDAAVVLAVEFELDPSGQSAPLRYRELAQSLGAEEGQTRPADLVRATVLRLRAGKGMVLADGDHDTWSAGSFFTNPVVPHERASAVHAAIAAHVGEVTVPSWETPEGIKFSAGWLIERAGFGKGHPGPGAPARLSTKHTLALTNRGAATAADLVELARAVRSGVAERFTVELEPEPVTVGITV</sequence>
<evidence type="ECO:0000259" key="18">
    <source>
        <dbReference type="PROSITE" id="PS51387"/>
    </source>
</evidence>
<dbReference type="UniPathway" id="UPA00219"/>
<gene>
    <name evidence="17" type="primary">murB</name>
    <name evidence="19" type="ORF">EBN03_19490</name>
</gene>
<feature type="active site" description="Proton donor" evidence="17">
    <location>
        <position position="271"/>
    </location>
</feature>
<dbReference type="EMBL" id="RFFH01000008">
    <property type="protein sequence ID" value="RMI30841.1"/>
    <property type="molecule type" value="Genomic_DNA"/>
</dbReference>
<evidence type="ECO:0000256" key="7">
    <source>
        <dbReference type="ARBA" id="ARBA00022618"/>
    </source>
</evidence>
<evidence type="ECO:0000256" key="11">
    <source>
        <dbReference type="ARBA" id="ARBA00022960"/>
    </source>
</evidence>
<evidence type="ECO:0000256" key="1">
    <source>
        <dbReference type="ARBA" id="ARBA00001974"/>
    </source>
</evidence>
<dbReference type="Gene3D" id="3.30.465.10">
    <property type="match status" value="1"/>
</dbReference>
<evidence type="ECO:0000256" key="4">
    <source>
        <dbReference type="ARBA" id="ARBA00004752"/>
    </source>
</evidence>
<comment type="pathway">
    <text evidence="4 17">Cell wall biogenesis; peptidoglycan biosynthesis.</text>
</comment>
<dbReference type="InterPro" id="IPR006094">
    <property type="entry name" value="Oxid_FAD_bind_N"/>
</dbReference>
<feature type="domain" description="FAD-binding PCMH-type" evidence="18">
    <location>
        <begin position="51"/>
        <end position="254"/>
    </location>
</feature>
<dbReference type="SUPFAM" id="SSF56176">
    <property type="entry name" value="FAD-binding/transporter-associated domain-like"/>
    <property type="match status" value="1"/>
</dbReference>
<name>A0A3M2KZU9_9NOCA</name>
<feature type="active site" evidence="17">
    <location>
        <position position="194"/>
    </location>
</feature>
<evidence type="ECO:0000256" key="9">
    <source>
        <dbReference type="ARBA" id="ARBA00022827"/>
    </source>
</evidence>
<protein>
    <recommendedName>
        <fullName evidence="17">UDP-N-acetylenolpyruvoylglucosamine reductase</fullName>
        <ecNumber evidence="17">1.3.1.98</ecNumber>
    </recommendedName>
    <alternativeName>
        <fullName evidence="17">UDP-N-acetylmuramate dehydrogenase</fullName>
    </alternativeName>
</protein>
<feature type="active site" evidence="17">
    <location>
        <position position="375"/>
    </location>
</feature>
<comment type="cofactor">
    <cofactor evidence="1 17">
        <name>FAD</name>
        <dbReference type="ChEBI" id="CHEBI:57692"/>
    </cofactor>
</comment>
<dbReference type="InterPro" id="IPR016169">
    <property type="entry name" value="FAD-bd_PCMH_sub2"/>
</dbReference>
<evidence type="ECO:0000256" key="2">
    <source>
        <dbReference type="ARBA" id="ARBA00003921"/>
    </source>
</evidence>
<keyword evidence="20" id="KW-1185">Reference proteome</keyword>
<keyword evidence="11 17" id="KW-0133">Cell shape</keyword>
<keyword evidence="10 17" id="KW-0521">NADP</keyword>
<evidence type="ECO:0000313" key="19">
    <source>
        <dbReference type="EMBL" id="RMI30841.1"/>
    </source>
</evidence>
<keyword evidence="6 17" id="KW-0963">Cytoplasm</keyword>
<dbReference type="GO" id="GO:0071555">
    <property type="term" value="P:cell wall organization"/>
    <property type="evidence" value="ECO:0007669"/>
    <property type="project" value="UniProtKB-KW"/>
</dbReference>
<reference evidence="19 20" key="1">
    <citation type="submission" date="2018-10" db="EMBL/GenBank/DDBJ databases">
        <title>Isolation from cow dung.</title>
        <authorList>
            <person name="Ling L."/>
        </authorList>
    </citation>
    <scope>NUCLEOTIDE SEQUENCE [LARGE SCALE GENOMIC DNA]</scope>
    <source>
        <strain evidence="19 20">NEAU-LL90</strain>
    </source>
</reference>
<evidence type="ECO:0000256" key="5">
    <source>
        <dbReference type="ARBA" id="ARBA00010485"/>
    </source>
</evidence>
<dbReference type="PROSITE" id="PS51387">
    <property type="entry name" value="FAD_PCMH"/>
    <property type="match status" value="1"/>
</dbReference>
<dbReference type="InterPro" id="IPR016167">
    <property type="entry name" value="FAD-bd_PCMH_sub1"/>
</dbReference>
<comment type="catalytic activity">
    <reaction evidence="16 17">
        <text>UDP-N-acetyl-alpha-D-muramate + NADP(+) = UDP-N-acetyl-3-O-(1-carboxyvinyl)-alpha-D-glucosamine + NADPH + H(+)</text>
        <dbReference type="Rhea" id="RHEA:12248"/>
        <dbReference type="ChEBI" id="CHEBI:15378"/>
        <dbReference type="ChEBI" id="CHEBI:57783"/>
        <dbReference type="ChEBI" id="CHEBI:58349"/>
        <dbReference type="ChEBI" id="CHEBI:68483"/>
        <dbReference type="ChEBI" id="CHEBI:70757"/>
        <dbReference type="EC" id="1.3.1.98"/>
    </reaction>
</comment>
<dbReference type="InterPro" id="IPR036635">
    <property type="entry name" value="MurB_C_sf"/>
</dbReference>
<evidence type="ECO:0000256" key="17">
    <source>
        <dbReference type="HAMAP-Rule" id="MF_00037"/>
    </source>
</evidence>
<dbReference type="InterPro" id="IPR003170">
    <property type="entry name" value="MurB"/>
</dbReference>
<dbReference type="GO" id="GO:0005829">
    <property type="term" value="C:cytosol"/>
    <property type="evidence" value="ECO:0007669"/>
    <property type="project" value="TreeGrafter"/>
</dbReference>
<dbReference type="NCBIfam" id="TIGR00179">
    <property type="entry name" value="murB"/>
    <property type="match status" value="1"/>
</dbReference>
<dbReference type="SUPFAM" id="SSF56194">
    <property type="entry name" value="Uridine diphospho-N-Acetylenolpyruvylglucosamine reductase, MurB, C-terminal domain"/>
    <property type="match status" value="1"/>
</dbReference>
<dbReference type="GO" id="GO:0071949">
    <property type="term" value="F:FAD binding"/>
    <property type="evidence" value="ECO:0007669"/>
    <property type="project" value="InterPro"/>
</dbReference>
<organism evidence="19 20">
    <name type="scientific">Nocardia stercoris</name>
    <dbReference type="NCBI Taxonomy" id="2483361"/>
    <lineage>
        <taxon>Bacteria</taxon>
        <taxon>Bacillati</taxon>
        <taxon>Actinomycetota</taxon>
        <taxon>Actinomycetes</taxon>
        <taxon>Mycobacteriales</taxon>
        <taxon>Nocardiaceae</taxon>
        <taxon>Nocardia</taxon>
    </lineage>
</organism>
<dbReference type="Proteomes" id="UP000279275">
    <property type="component" value="Unassembled WGS sequence"/>
</dbReference>
<dbReference type="PANTHER" id="PTHR21071">
    <property type="entry name" value="UDP-N-ACETYLENOLPYRUVOYLGLUCOSAMINE REDUCTASE"/>
    <property type="match status" value="1"/>
</dbReference>
<dbReference type="Gene3D" id="3.90.78.10">
    <property type="entry name" value="UDP-N-acetylenolpyruvoylglucosamine reductase, C-terminal domain"/>
    <property type="match status" value="1"/>
</dbReference>
<dbReference type="OrthoDB" id="9804753at2"/>
<keyword evidence="7 17" id="KW-0132">Cell division</keyword>
<dbReference type="InterPro" id="IPR011601">
    <property type="entry name" value="MurB_C"/>
</dbReference>
<dbReference type="HAMAP" id="MF_00037">
    <property type="entry name" value="MurB"/>
    <property type="match status" value="1"/>
</dbReference>
<keyword evidence="8 17" id="KW-0285">Flavoprotein</keyword>
<dbReference type="GO" id="GO:0009252">
    <property type="term" value="P:peptidoglycan biosynthetic process"/>
    <property type="evidence" value="ECO:0007669"/>
    <property type="project" value="UniProtKB-UniRule"/>
</dbReference>
<dbReference type="EC" id="1.3.1.98" evidence="17"/>
<dbReference type="InterPro" id="IPR016166">
    <property type="entry name" value="FAD-bd_PCMH"/>
</dbReference>
<dbReference type="PANTHER" id="PTHR21071:SF4">
    <property type="entry name" value="UDP-N-ACETYLENOLPYRUVOYLGLUCOSAMINE REDUCTASE"/>
    <property type="match status" value="1"/>
</dbReference>
<dbReference type="GO" id="GO:0008360">
    <property type="term" value="P:regulation of cell shape"/>
    <property type="evidence" value="ECO:0007669"/>
    <property type="project" value="UniProtKB-KW"/>
</dbReference>
<comment type="similarity">
    <text evidence="5 17">Belongs to the MurB family.</text>
</comment>
<keyword evidence="13 17" id="KW-0560">Oxidoreductase</keyword>
<keyword evidence="9 17" id="KW-0274">FAD</keyword>
<keyword evidence="15 17" id="KW-0961">Cell wall biogenesis/degradation</keyword>
<evidence type="ECO:0000256" key="12">
    <source>
        <dbReference type="ARBA" id="ARBA00022984"/>
    </source>
</evidence>
<keyword evidence="14 17" id="KW-0131">Cell cycle</keyword>
<dbReference type="GO" id="GO:0008762">
    <property type="term" value="F:UDP-N-acetylmuramate dehydrogenase activity"/>
    <property type="evidence" value="ECO:0007669"/>
    <property type="project" value="UniProtKB-UniRule"/>
</dbReference>
<evidence type="ECO:0000256" key="10">
    <source>
        <dbReference type="ARBA" id="ARBA00022857"/>
    </source>
</evidence>